<reference evidence="1 2" key="1">
    <citation type="submission" date="2014-03" db="EMBL/GenBank/DDBJ databases">
        <title>Genome sequence of Sphingobium yanoikuyae B1.</title>
        <authorList>
            <person name="Gan H.M."/>
            <person name="Gan H.Y."/>
            <person name="Savka M.A."/>
        </authorList>
    </citation>
    <scope>NUCLEOTIDE SEQUENCE [LARGE SCALE GENOMIC DNA]</scope>
    <source>
        <strain evidence="1 2">B1</strain>
    </source>
</reference>
<dbReference type="EMBL" id="JGVR01000025">
    <property type="protein sequence ID" value="KEZ17013.1"/>
    <property type="molecule type" value="Genomic_DNA"/>
</dbReference>
<name>A0A084EGC1_SPHYA</name>
<dbReference type="PATRIC" id="fig|13690.10.peg.3885"/>
<sequence>MLPSHTITICTLSTIDAGHQIGQDNSLPVGAAVMSGHVREGEVSFELATMVLSPSDPVEDLLLFLGRHLADERATLAAYRPDQMLAQLRTVQDANRYAAVRILGSLGRQQVVQLISYDKDGSRLSFQQACTRAKIACAPTDPTERFTAWVRSDTDRIAVDLEMDAIANWRMIMGLMAGRTTLGGEVAQILQAHLVDWLRVRDTTASRLHLHEIETIAN</sequence>
<dbReference type="eggNOG" id="ENOG5031BYM">
    <property type="taxonomic scope" value="Bacteria"/>
</dbReference>
<gene>
    <name evidence="1" type="ORF">CP98_03792</name>
</gene>
<evidence type="ECO:0000313" key="1">
    <source>
        <dbReference type="EMBL" id="KEZ17013.1"/>
    </source>
</evidence>
<evidence type="ECO:0000313" key="2">
    <source>
        <dbReference type="Proteomes" id="UP000028534"/>
    </source>
</evidence>
<dbReference type="RefSeq" id="WP_037521563.1">
    <property type="nucleotide sequence ID" value="NZ_JGVR01000025.1"/>
</dbReference>
<organism evidence="1 2">
    <name type="scientific">Sphingobium yanoikuyae</name>
    <name type="common">Sphingomonas yanoikuyae</name>
    <dbReference type="NCBI Taxonomy" id="13690"/>
    <lineage>
        <taxon>Bacteria</taxon>
        <taxon>Pseudomonadati</taxon>
        <taxon>Pseudomonadota</taxon>
        <taxon>Alphaproteobacteria</taxon>
        <taxon>Sphingomonadales</taxon>
        <taxon>Sphingomonadaceae</taxon>
        <taxon>Sphingobium</taxon>
    </lineage>
</organism>
<comment type="caution">
    <text evidence="1">The sequence shown here is derived from an EMBL/GenBank/DDBJ whole genome shotgun (WGS) entry which is preliminary data.</text>
</comment>
<protein>
    <submittedName>
        <fullName evidence="1">Uncharacterized protein</fullName>
    </submittedName>
</protein>
<accession>A0A084EGC1</accession>
<dbReference type="Proteomes" id="UP000028534">
    <property type="component" value="Unassembled WGS sequence"/>
</dbReference>
<proteinExistence type="predicted"/>
<dbReference type="AlphaFoldDB" id="A0A084EGC1"/>